<feature type="region of interest" description="Disordered" evidence="1">
    <location>
        <begin position="1"/>
        <end position="20"/>
    </location>
</feature>
<dbReference type="Proteomes" id="UP001479290">
    <property type="component" value="Unassembled WGS sequence"/>
</dbReference>
<dbReference type="InterPro" id="IPR027904">
    <property type="entry name" value="DUF4587"/>
</dbReference>
<evidence type="ECO:0000313" key="3">
    <source>
        <dbReference type="EMBL" id="KAK9977439.1"/>
    </source>
</evidence>
<name>A0AAW2AUI4_CULAL</name>
<organism evidence="3 4">
    <name type="scientific">Culter alburnus</name>
    <name type="common">Topmouth culter</name>
    <dbReference type="NCBI Taxonomy" id="194366"/>
    <lineage>
        <taxon>Eukaryota</taxon>
        <taxon>Metazoa</taxon>
        <taxon>Chordata</taxon>
        <taxon>Craniata</taxon>
        <taxon>Vertebrata</taxon>
        <taxon>Euteleostomi</taxon>
        <taxon>Actinopterygii</taxon>
        <taxon>Neopterygii</taxon>
        <taxon>Teleostei</taxon>
        <taxon>Ostariophysi</taxon>
        <taxon>Cypriniformes</taxon>
        <taxon>Xenocyprididae</taxon>
        <taxon>Xenocypridinae</taxon>
        <taxon>Culter</taxon>
    </lineage>
</organism>
<evidence type="ECO:0000313" key="4">
    <source>
        <dbReference type="Proteomes" id="UP001479290"/>
    </source>
</evidence>
<comment type="caution">
    <text evidence="3">The sequence shown here is derived from an EMBL/GenBank/DDBJ whole genome shotgun (WGS) entry which is preliminary data.</text>
</comment>
<dbReference type="EMBL" id="JAWDJR010000003">
    <property type="protein sequence ID" value="KAK9977439.1"/>
    <property type="molecule type" value="Genomic_DNA"/>
</dbReference>
<dbReference type="Pfam" id="PF15248">
    <property type="entry name" value="DUF4587"/>
    <property type="match status" value="1"/>
</dbReference>
<dbReference type="PANTHER" id="PTHR28604:SF1">
    <property type="entry name" value="PROLINE-RICH PROTEIN 29"/>
    <property type="match status" value="1"/>
</dbReference>
<evidence type="ECO:0000259" key="2">
    <source>
        <dbReference type="Pfam" id="PF15248"/>
    </source>
</evidence>
<sequence>MMSWTVSNEKQSQQLPEDPSNVQILQRPAPQPTTIFQQFSATVASPFAPVHPGHIRGDLVELMMIQNAQMHQIIMNSMSMSALNTFNYTHTPETARINIVLEEEPDIYHHYYPPGPGFCYPGWVPLPQQLIQAPPPVLQNIQEPPQHAQPVHTKCWDRHG</sequence>
<reference evidence="3 4" key="1">
    <citation type="submission" date="2024-05" db="EMBL/GenBank/DDBJ databases">
        <title>A high-quality chromosomal-level genome assembly of Topmouth culter (Culter alburnus).</title>
        <authorList>
            <person name="Zhao H."/>
        </authorList>
    </citation>
    <scope>NUCLEOTIDE SEQUENCE [LARGE SCALE GENOMIC DNA]</scope>
    <source>
        <strain evidence="3">CATC2023</strain>
        <tissue evidence="3">Muscle</tissue>
    </source>
</reference>
<gene>
    <name evidence="3" type="ORF">ABG768_019253</name>
</gene>
<dbReference type="PANTHER" id="PTHR28604">
    <property type="match status" value="1"/>
</dbReference>
<accession>A0AAW2AUI4</accession>
<dbReference type="InterPro" id="IPR038915">
    <property type="entry name" value="PRR29-like"/>
</dbReference>
<keyword evidence="4" id="KW-1185">Reference proteome</keyword>
<feature type="domain" description="DUF4587" evidence="2">
    <location>
        <begin position="52"/>
        <end position="111"/>
    </location>
</feature>
<dbReference type="AlphaFoldDB" id="A0AAW2AUI4"/>
<protein>
    <recommendedName>
        <fullName evidence="2">DUF4587 domain-containing protein</fullName>
    </recommendedName>
</protein>
<evidence type="ECO:0000256" key="1">
    <source>
        <dbReference type="SAM" id="MobiDB-lite"/>
    </source>
</evidence>
<proteinExistence type="predicted"/>